<feature type="non-terminal residue" evidence="1">
    <location>
        <position position="1"/>
    </location>
</feature>
<evidence type="ECO:0000313" key="1">
    <source>
        <dbReference type="EMBL" id="GFD18580.1"/>
    </source>
</evidence>
<organism evidence="1">
    <name type="scientific">Tanacetum cinerariifolium</name>
    <name type="common">Dalmatian daisy</name>
    <name type="synonym">Chrysanthemum cinerariifolium</name>
    <dbReference type="NCBI Taxonomy" id="118510"/>
    <lineage>
        <taxon>Eukaryota</taxon>
        <taxon>Viridiplantae</taxon>
        <taxon>Streptophyta</taxon>
        <taxon>Embryophyta</taxon>
        <taxon>Tracheophyta</taxon>
        <taxon>Spermatophyta</taxon>
        <taxon>Magnoliopsida</taxon>
        <taxon>eudicotyledons</taxon>
        <taxon>Gunneridae</taxon>
        <taxon>Pentapetalae</taxon>
        <taxon>asterids</taxon>
        <taxon>campanulids</taxon>
        <taxon>Asterales</taxon>
        <taxon>Asteraceae</taxon>
        <taxon>Asteroideae</taxon>
        <taxon>Anthemideae</taxon>
        <taxon>Anthemidinae</taxon>
        <taxon>Tanacetum</taxon>
    </lineage>
</organism>
<comment type="caution">
    <text evidence="1">The sequence shown here is derived from an EMBL/GenBank/DDBJ whole genome shotgun (WGS) entry which is preliminary data.</text>
</comment>
<gene>
    <name evidence="1" type="ORF">Tci_890549</name>
</gene>
<reference evidence="1" key="1">
    <citation type="journal article" date="2019" name="Sci. Rep.">
        <title>Draft genome of Tanacetum cinerariifolium, the natural source of mosquito coil.</title>
        <authorList>
            <person name="Yamashiro T."/>
            <person name="Shiraishi A."/>
            <person name="Satake H."/>
            <person name="Nakayama K."/>
        </authorList>
    </citation>
    <scope>NUCLEOTIDE SEQUENCE</scope>
</reference>
<dbReference type="EMBL" id="BKCJ011308402">
    <property type="protein sequence ID" value="GFD18580.1"/>
    <property type="molecule type" value="Genomic_DNA"/>
</dbReference>
<sequence length="136" mass="15640">KGVAVETFRATVFEKLLALHVSQESWWFCEVVQSKVAAKQSMFKDLLLCCEGNQEDMALAKERYKVAKREAKIAVAQAKDNAYEDLYKKLDSKEGANDIYKIAKARERRKRDLGNVRYIKDEGSQTIVRDEDSRNC</sequence>
<protein>
    <submittedName>
        <fullName evidence="1">Protein RAE1</fullName>
    </submittedName>
</protein>
<dbReference type="AlphaFoldDB" id="A0A699U881"/>
<accession>A0A699U881</accession>
<name>A0A699U881_TANCI</name>
<proteinExistence type="predicted"/>